<dbReference type="RefSeq" id="XP_041428122.1">
    <property type="nucleotide sequence ID" value="XM_041572188.1"/>
</dbReference>
<dbReference type="GO" id="GO:0009897">
    <property type="term" value="C:external side of plasma membrane"/>
    <property type="evidence" value="ECO:0007669"/>
    <property type="project" value="TreeGrafter"/>
</dbReference>
<feature type="transmembrane region" description="Helical" evidence="4">
    <location>
        <begin position="159"/>
        <end position="183"/>
    </location>
</feature>
<feature type="signal peptide" evidence="5">
    <location>
        <begin position="1"/>
        <end position="15"/>
    </location>
</feature>
<dbReference type="Pfam" id="PF13895">
    <property type="entry name" value="Ig_2"/>
    <property type="match status" value="1"/>
</dbReference>
<dbReference type="GO" id="GO:0004888">
    <property type="term" value="F:transmembrane signaling receptor activity"/>
    <property type="evidence" value="ECO:0007669"/>
    <property type="project" value="TreeGrafter"/>
</dbReference>
<keyword evidence="2" id="KW-1015">Disulfide bond</keyword>
<dbReference type="GeneID" id="779037"/>
<dbReference type="PANTHER" id="PTHR11481:SF113">
    <property type="entry name" value="FC RECEPTOR-LIKE PROTEIN 4"/>
    <property type="match status" value="1"/>
</dbReference>
<dbReference type="GO" id="GO:0006955">
    <property type="term" value="P:immune response"/>
    <property type="evidence" value="ECO:0007669"/>
    <property type="project" value="TreeGrafter"/>
</dbReference>
<dbReference type="InterPro" id="IPR007110">
    <property type="entry name" value="Ig-like_dom"/>
</dbReference>
<dbReference type="PROSITE" id="PS50835">
    <property type="entry name" value="IG_LIKE"/>
    <property type="match status" value="1"/>
</dbReference>
<protein>
    <submittedName>
        <fullName evidence="8">FL3 isoform X1</fullName>
    </submittedName>
</protein>
<accession>A0A8J1LF13</accession>
<feature type="domain" description="Ig-like" evidence="6">
    <location>
        <begin position="27"/>
        <end position="104"/>
    </location>
</feature>
<evidence type="ECO:0000313" key="7">
    <source>
        <dbReference type="Proteomes" id="UP000186698"/>
    </source>
</evidence>
<name>A0A8J1LF13_XENLA</name>
<keyword evidence="1 5" id="KW-0732">Signal</keyword>
<feature type="region of interest" description="Disordered" evidence="3">
    <location>
        <begin position="122"/>
        <end position="153"/>
    </location>
</feature>
<evidence type="ECO:0000256" key="1">
    <source>
        <dbReference type="ARBA" id="ARBA00022729"/>
    </source>
</evidence>
<dbReference type="InterPro" id="IPR013783">
    <property type="entry name" value="Ig-like_fold"/>
</dbReference>
<keyword evidence="4" id="KW-0472">Membrane</keyword>
<dbReference type="Proteomes" id="UP000186698">
    <property type="component" value="Chromosome 8L"/>
</dbReference>
<dbReference type="GO" id="GO:0007166">
    <property type="term" value="P:cell surface receptor signaling pathway"/>
    <property type="evidence" value="ECO:0007669"/>
    <property type="project" value="TreeGrafter"/>
</dbReference>
<keyword evidence="4" id="KW-1133">Transmembrane helix</keyword>
<dbReference type="SUPFAM" id="SSF48726">
    <property type="entry name" value="Immunoglobulin"/>
    <property type="match status" value="1"/>
</dbReference>
<reference evidence="8" key="1">
    <citation type="submission" date="2025-08" db="UniProtKB">
        <authorList>
            <consortium name="RefSeq"/>
        </authorList>
    </citation>
    <scope>IDENTIFICATION</scope>
    <source>
        <strain evidence="8">J_2021</strain>
        <tissue evidence="8">Erythrocytes</tissue>
    </source>
</reference>
<dbReference type="InterPro" id="IPR050488">
    <property type="entry name" value="Ig_Fc_receptor"/>
</dbReference>
<gene>
    <name evidence="8" type="primary">LOC779037</name>
</gene>
<dbReference type="PANTHER" id="PTHR11481">
    <property type="entry name" value="IMMUNOGLOBULIN FC RECEPTOR"/>
    <property type="match status" value="1"/>
</dbReference>
<sequence>MLVLLFGILFTMSKADSGDFKESLPKPQLRVSPDVITEGTNVTLTCHSDLLHKDTTLEFGLYWNGFISYIFSKDNTWHIYSFKKEFCGNYTCGVNSSTSPKDIIMSDVVNIQINDWSSTPAVRVSPNVTPEGSGMSKTYNTPTSPGVTSEDSHGKSSNLLLLVGLPLLVTFIIIIIIAVVIFMRRTGQTKPPSDQSNADVPLAIAVNENPASSEQQPPPGAPPAEQDVCYTYIDINHLQKTSSAPPLSPIDNDVTYSLVMPKKHK</sequence>
<dbReference type="AlphaFoldDB" id="A0A8J1LF13"/>
<proteinExistence type="predicted"/>
<dbReference type="InterPro" id="IPR036179">
    <property type="entry name" value="Ig-like_dom_sf"/>
</dbReference>
<feature type="chain" id="PRO_5035188072" evidence="5">
    <location>
        <begin position="16"/>
        <end position="265"/>
    </location>
</feature>
<organism evidence="7 8">
    <name type="scientific">Xenopus laevis</name>
    <name type="common">African clawed frog</name>
    <dbReference type="NCBI Taxonomy" id="8355"/>
    <lineage>
        <taxon>Eukaryota</taxon>
        <taxon>Metazoa</taxon>
        <taxon>Chordata</taxon>
        <taxon>Craniata</taxon>
        <taxon>Vertebrata</taxon>
        <taxon>Euteleostomi</taxon>
        <taxon>Amphibia</taxon>
        <taxon>Batrachia</taxon>
        <taxon>Anura</taxon>
        <taxon>Pipoidea</taxon>
        <taxon>Pipidae</taxon>
        <taxon>Xenopodinae</taxon>
        <taxon>Xenopus</taxon>
        <taxon>Xenopus</taxon>
    </lineage>
</organism>
<evidence type="ECO:0000259" key="6">
    <source>
        <dbReference type="PROSITE" id="PS50835"/>
    </source>
</evidence>
<evidence type="ECO:0000256" key="4">
    <source>
        <dbReference type="SAM" id="Phobius"/>
    </source>
</evidence>
<dbReference type="Gene3D" id="2.60.40.10">
    <property type="entry name" value="Immunoglobulins"/>
    <property type="match status" value="1"/>
</dbReference>
<feature type="compositionally biased region" description="Polar residues" evidence="3">
    <location>
        <begin position="122"/>
        <end position="149"/>
    </location>
</feature>
<evidence type="ECO:0000256" key="5">
    <source>
        <dbReference type="SAM" id="SignalP"/>
    </source>
</evidence>
<dbReference type="OrthoDB" id="9950534at2759"/>
<evidence type="ECO:0000256" key="3">
    <source>
        <dbReference type="SAM" id="MobiDB-lite"/>
    </source>
</evidence>
<evidence type="ECO:0000313" key="8">
    <source>
        <dbReference type="RefSeq" id="XP_041428122.1"/>
    </source>
</evidence>
<keyword evidence="7" id="KW-1185">Reference proteome</keyword>
<keyword evidence="4" id="KW-0812">Transmembrane</keyword>
<evidence type="ECO:0000256" key="2">
    <source>
        <dbReference type="ARBA" id="ARBA00023157"/>
    </source>
</evidence>